<keyword evidence="13 16" id="KW-0472">Membrane</keyword>
<keyword evidence="10" id="KW-0418">Kinase</keyword>
<evidence type="ECO:0000259" key="17">
    <source>
        <dbReference type="Pfam" id="PF02706"/>
    </source>
</evidence>
<evidence type="ECO:0000256" key="1">
    <source>
        <dbReference type="ARBA" id="ARBA00004429"/>
    </source>
</evidence>
<feature type="transmembrane region" description="Helical" evidence="16">
    <location>
        <begin position="31"/>
        <end position="49"/>
    </location>
</feature>
<evidence type="ECO:0000256" key="9">
    <source>
        <dbReference type="ARBA" id="ARBA00022741"/>
    </source>
</evidence>
<evidence type="ECO:0000256" key="12">
    <source>
        <dbReference type="ARBA" id="ARBA00022989"/>
    </source>
</evidence>
<dbReference type="SUPFAM" id="SSF52540">
    <property type="entry name" value="P-loop containing nucleoside triphosphate hydrolases"/>
    <property type="match status" value="1"/>
</dbReference>
<dbReference type="GO" id="GO:0042802">
    <property type="term" value="F:identical protein binding"/>
    <property type="evidence" value="ECO:0007669"/>
    <property type="project" value="UniProtKB-ARBA"/>
</dbReference>
<sequence>MQKHNDIINSHIEENDTINIREEIEKYALHWKWFVIGVILAIIGAFLYLRYTTPQYNASATIMIKDNQKSGISQELSAIADLGIVGTGSVNNTDNEIEIIKSRKIIGQVVDSLNLDIAYFREGRIKKTELYKTSPIRLVFLSKDSTFTNKDTLITVSFKDKNEFYLKNIDKEIISTHQYNEVVSSKIGEFKITKDSITDDDESDVFITINKRSKIIDGYRKGVNINPIGKNSSVLSLSINNTVREKAEDFLDELVKQYNLDAINDKSEVSKKTKEFLEERLAKVYLDLASIQDSAKNYKKDNRITGLSKEGELALENASKNNEKLIDLKIQLTLAESIANNLKKNSSSDKTLPQNLGFSDVSITSSIEKYNELVLTKNRLTINAGEKNPGVLQLISEIENLRLNLRKSIDNLIFSLKSELNSLQKAATLVNNKVSSIPSIERGYIDIARQQEIIANLYSYLLKKKEETAISLAVTVPNAKIIDVAYSSEKPVSPKKKIIYLAALLLGFLIPFIIIYLKNLLDTKIHNKKDVEAALSVPFLGDIPKSESNEKVIVSHDARSSGSEAFRLIRTNLDFMLANNTKNSKFVFITSTTSGEGKSFISINLAATLALSGKKVLLMGMDLRAPKVTEYLGIESRKGVTNYITNNNLTLDDIKFTIPEAKGLDIISSGAIPPNPAELLASKSVENLFKEVRDLDYYDFIIVDTAPVNLVTDTLLISKYADMFLYVVRANYLDKRLLAVPEELYKNKRLPNMSIVLNDTDPKRSYGYGYGGYGYGYLSEDETKPWYKKMFSK</sequence>
<evidence type="ECO:0000256" key="11">
    <source>
        <dbReference type="ARBA" id="ARBA00022840"/>
    </source>
</evidence>
<dbReference type="KEGG" id="pcea:J3359_17315"/>
<organism evidence="20 21">
    <name type="scientific">Polaribacter cellanae</name>
    <dbReference type="NCBI Taxonomy" id="2818493"/>
    <lineage>
        <taxon>Bacteria</taxon>
        <taxon>Pseudomonadati</taxon>
        <taxon>Bacteroidota</taxon>
        <taxon>Flavobacteriia</taxon>
        <taxon>Flavobacteriales</taxon>
        <taxon>Flavobacteriaceae</taxon>
    </lineage>
</organism>
<protein>
    <recommendedName>
        <fullName evidence="4">non-specific protein-tyrosine kinase</fullName>
        <ecNumber evidence="4">2.7.10.2</ecNumber>
    </recommendedName>
</protein>
<keyword evidence="7 20" id="KW-0808">Transferase</keyword>
<keyword evidence="21" id="KW-1185">Reference proteome</keyword>
<keyword evidence="14" id="KW-0829">Tyrosine-protein kinase</keyword>
<dbReference type="InterPro" id="IPR032807">
    <property type="entry name" value="GNVR"/>
</dbReference>
<feature type="domain" description="Polysaccharide chain length determinant N-terminal" evidence="17">
    <location>
        <begin position="30"/>
        <end position="113"/>
    </location>
</feature>
<dbReference type="EC" id="2.7.10.2" evidence="4"/>
<dbReference type="GO" id="GO:0005886">
    <property type="term" value="C:plasma membrane"/>
    <property type="evidence" value="ECO:0007669"/>
    <property type="project" value="UniProtKB-SubCell"/>
</dbReference>
<evidence type="ECO:0000256" key="14">
    <source>
        <dbReference type="ARBA" id="ARBA00023137"/>
    </source>
</evidence>
<dbReference type="FunFam" id="3.40.50.300:FF:000527">
    <property type="entry name" value="Tyrosine-protein kinase etk"/>
    <property type="match status" value="1"/>
</dbReference>
<keyword evidence="9" id="KW-0547">Nucleotide-binding</keyword>
<feature type="domain" description="Tyrosine-protein kinase G-rich" evidence="19">
    <location>
        <begin position="441"/>
        <end position="519"/>
    </location>
</feature>
<evidence type="ECO:0000313" key="21">
    <source>
        <dbReference type="Proteomes" id="UP000663920"/>
    </source>
</evidence>
<dbReference type="Gene3D" id="3.40.50.300">
    <property type="entry name" value="P-loop containing nucleotide triphosphate hydrolases"/>
    <property type="match status" value="1"/>
</dbReference>
<dbReference type="GO" id="GO:0004715">
    <property type="term" value="F:non-membrane spanning protein tyrosine kinase activity"/>
    <property type="evidence" value="ECO:0007669"/>
    <property type="project" value="UniProtKB-EC"/>
</dbReference>
<comment type="similarity">
    <text evidence="2">Belongs to the CpsD/CapB family.</text>
</comment>
<dbReference type="RefSeq" id="WP_208078373.1">
    <property type="nucleotide sequence ID" value="NZ_CP071869.1"/>
</dbReference>
<dbReference type="AlphaFoldDB" id="A0A975H720"/>
<dbReference type="Pfam" id="PF13807">
    <property type="entry name" value="GNVR"/>
    <property type="match status" value="1"/>
</dbReference>
<keyword evidence="8 16" id="KW-0812">Transmembrane</keyword>
<evidence type="ECO:0000256" key="15">
    <source>
        <dbReference type="ARBA" id="ARBA00051245"/>
    </source>
</evidence>
<evidence type="ECO:0000256" key="6">
    <source>
        <dbReference type="ARBA" id="ARBA00022519"/>
    </source>
</evidence>
<dbReference type="NCBIfam" id="TIGR01007">
    <property type="entry name" value="eps_fam"/>
    <property type="match status" value="1"/>
</dbReference>
<feature type="domain" description="AAA" evidence="18">
    <location>
        <begin position="586"/>
        <end position="727"/>
    </location>
</feature>
<evidence type="ECO:0000313" key="20">
    <source>
        <dbReference type="EMBL" id="QTE22529.1"/>
    </source>
</evidence>
<evidence type="ECO:0000256" key="4">
    <source>
        <dbReference type="ARBA" id="ARBA00011903"/>
    </source>
</evidence>
<evidence type="ECO:0000256" key="16">
    <source>
        <dbReference type="SAM" id="Phobius"/>
    </source>
</evidence>
<evidence type="ECO:0000256" key="2">
    <source>
        <dbReference type="ARBA" id="ARBA00007316"/>
    </source>
</evidence>
<dbReference type="InterPro" id="IPR050445">
    <property type="entry name" value="Bact_polysacc_biosynth/exp"/>
</dbReference>
<dbReference type="PANTHER" id="PTHR32309:SF13">
    <property type="entry name" value="FERRIC ENTEROBACTIN TRANSPORT PROTEIN FEPE"/>
    <property type="match status" value="1"/>
</dbReference>
<dbReference type="Pfam" id="PF13614">
    <property type="entry name" value="AAA_31"/>
    <property type="match status" value="1"/>
</dbReference>
<proteinExistence type="inferred from homology"/>
<dbReference type="InterPro" id="IPR027417">
    <property type="entry name" value="P-loop_NTPase"/>
</dbReference>
<evidence type="ECO:0000256" key="7">
    <source>
        <dbReference type="ARBA" id="ARBA00022679"/>
    </source>
</evidence>
<reference evidence="20 21" key="1">
    <citation type="submission" date="2021-03" db="EMBL/GenBank/DDBJ databases">
        <title>Complete genome of Polaribacter_sp.SM13.</title>
        <authorList>
            <person name="Jeong S.W."/>
            <person name="Bae J.W."/>
        </authorList>
    </citation>
    <scope>NUCLEOTIDE SEQUENCE [LARGE SCALE GENOMIC DNA]</scope>
    <source>
        <strain evidence="20 21">SM13</strain>
    </source>
</reference>
<evidence type="ECO:0000256" key="13">
    <source>
        <dbReference type="ARBA" id="ARBA00023136"/>
    </source>
</evidence>
<dbReference type="PANTHER" id="PTHR32309">
    <property type="entry name" value="TYROSINE-PROTEIN KINASE"/>
    <property type="match status" value="1"/>
</dbReference>
<dbReference type="InterPro" id="IPR005702">
    <property type="entry name" value="Wzc-like_C"/>
</dbReference>
<dbReference type="EMBL" id="CP071869">
    <property type="protein sequence ID" value="QTE22529.1"/>
    <property type="molecule type" value="Genomic_DNA"/>
</dbReference>
<dbReference type="Proteomes" id="UP000663920">
    <property type="component" value="Chromosome"/>
</dbReference>
<feature type="transmembrane region" description="Helical" evidence="16">
    <location>
        <begin position="498"/>
        <end position="517"/>
    </location>
</feature>
<dbReference type="Pfam" id="PF02706">
    <property type="entry name" value="Wzz"/>
    <property type="match status" value="1"/>
</dbReference>
<comment type="subcellular location">
    <subcellularLocation>
        <location evidence="1">Cell inner membrane</location>
        <topology evidence="1">Multi-pass membrane protein</topology>
    </subcellularLocation>
</comment>
<comment type="catalytic activity">
    <reaction evidence="15">
        <text>L-tyrosyl-[protein] + ATP = O-phospho-L-tyrosyl-[protein] + ADP + H(+)</text>
        <dbReference type="Rhea" id="RHEA:10596"/>
        <dbReference type="Rhea" id="RHEA-COMP:10136"/>
        <dbReference type="Rhea" id="RHEA-COMP:20101"/>
        <dbReference type="ChEBI" id="CHEBI:15378"/>
        <dbReference type="ChEBI" id="CHEBI:30616"/>
        <dbReference type="ChEBI" id="CHEBI:46858"/>
        <dbReference type="ChEBI" id="CHEBI:61978"/>
        <dbReference type="ChEBI" id="CHEBI:456216"/>
        <dbReference type="EC" id="2.7.10.2"/>
    </reaction>
</comment>
<evidence type="ECO:0000259" key="18">
    <source>
        <dbReference type="Pfam" id="PF13614"/>
    </source>
</evidence>
<keyword evidence="5" id="KW-1003">Cell membrane</keyword>
<keyword evidence="6" id="KW-0997">Cell inner membrane</keyword>
<evidence type="ECO:0000256" key="10">
    <source>
        <dbReference type="ARBA" id="ARBA00022777"/>
    </source>
</evidence>
<evidence type="ECO:0000256" key="8">
    <source>
        <dbReference type="ARBA" id="ARBA00022692"/>
    </source>
</evidence>
<dbReference type="CDD" id="cd05387">
    <property type="entry name" value="BY-kinase"/>
    <property type="match status" value="1"/>
</dbReference>
<dbReference type="InterPro" id="IPR025669">
    <property type="entry name" value="AAA_dom"/>
</dbReference>
<gene>
    <name evidence="20" type="ORF">J3359_17315</name>
</gene>
<accession>A0A975H720</accession>
<keyword evidence="11" id="KW-0067">ATP-binding</keyword>
<evidence type="ECO:0000256" key="5">
    <source>
        <dbReference type="ARBA" id="ARBA00022475"/>
    </source>
</evidence>
<comment type="similarity">
    <text evidence="3">Belongs to the etk/wzc family.</text>
</comment>
<dbReference type="GO" id="GO:0005524">
    <property type="term" value="F:ATP binding"/>
    <property type="evidence" value="ECO:0007669"/>
    <property type="project" value="UniProtKB-KW"/>
</dbReference>
<keyword evidence="12 16" id="KW-1133">Transmembrane helix</keyword>
<evidence type="ECO:0000259" key="19">
    <source>
        <dbReference type="Pfam" id="PF13807"/>
    </source>
</evidence>
<evidence type="ECO:0000256" key="3">
    <source>
        <dbReference type="ARBA" id="ARBA00008883"/>
    </source>
</evidence>
<name>A0A975H720_9FLAO</name>
<dbReference type="InterPro" id="IPR003856">
    <property type="entry name" value="LPS_length_determ_N"/>
</dbReference>